<dbReference type="EMBL" id="AEEC02000048">
    <property type="protein sequence ID" value="EOA02493.1"/>
    <property type="molecule type" value="Genomic_DNA"/>
</dbReference>
<comment type="caution">
    <text evidence="1">The sequence shown here is derived from an EMBL/GenBank/DDBJ whole genome shotgun (WGS) entry which is preliminary data.</text>
</comment>
<organism evidence="1 2">
    <name type="scientific">Herbaspirillum frisingense GSF30</name>
    <dbReference type="NCBI Taxonomy" id="864073"/>
    <lineage>
        <taxon>Bacteria</taxon>
        <taxon>Pseudomonadati</taxon>
        <taxon>Pseudomonadota</taxon>
        <taxon>Betaproteobacteria</taxon>
        <taxon>Burkholderiales</taxon>
        <taxon>Oxalobacteraceae</taxon>
        <taxon>Herbaspirillum</taxon>
    </lineage>
</organism>
<protein>
    <submittedName>
        <fullName evidence="1">Inner membrane protein</fullName>
    </submittedName>
</protein>
<gene>
    <name evidence="1" type="ORF">HFRIS_022358</name>
</gene>
<proteinExistence type="predicted"/>
<dbReference type="Proteomes" id="UP000006772">
    <property type="component" value="Unassembled WGS sequence"/>
</dbReference>
<evidence type="ECO:0000313" key="2">
    <source>
        <dbReference type="Proteomes" id="UP000006772"/>
    </source>
</evidence>
<dbReference type="AlphaFoldDB" id="A0AAI9IAE1"/>
<name>A0AAI9IAE1_9BURK</name>
<accession>A0AAI9IAE1</accession>
<sequence>MYNRTINGVENVEFYYSTGRNELWVNHSKRGAFSKDEIERLIQAVKLINTAGSTGTRVLTMRTSEDRGDLAWQGTLEVTNERLALPADPNVAASKDEAIRYIATAGALEQGISLHKAVLEPAAKDISSLQLTLVGKGLNPEHDRLLIDLPKDKGNEVANALRSAFDPEKHTLTISNSSGALLSGSQIQTLIKSVKLVNSLGLEGEREVQFRLIATNGEVGGPARAKLVVDTQAPTLDLDYFTPGIQSNSQKVINLKRAADGESLFDKQIGASLADDIATIKLSFSGNMDTFASDQVVLNAEANGFLSLEKDQGASNQTIGGVTGLTYTYERGTSTLNLQKTSGKSLTGLETKQILEALKLKATSTALDYRNIDITVSDHAGNSSLAKARIKLDTTPAPEIKAELVAQNQMSYQVLNLGDTLGRVNSHNLSKGESVLLAQPAGMSAQNFLASIKGISAEWGGVGITGKANTTSSLFKSYQSFDQPLTAGKNFVMAHQGGSYIKAGIFNFTLTPDGKGVMLNHKGGGNVANQDMHELGGFTQTSNGNYDIGNVRILYQVDTGASNLNPTFNVKFDAKKASVGDVISLITADHATTSKVLTAEDLASPQAAVSLKVANSLSAAQHTIEVQYKEVSGNISQVESVVTPARPGNVANPVLSELKVGSPTNARIKLLDDSATQYASITENGTAASPGSSERGLVFSGKVGGAGSSDQYLVTVKAGDKVLAFDTVKAGNFTLASAANLLAPGVYDDLSFTATNITAGNNNGATASVGGLKLGSFWAAQSLGDTRGGNGNDTILLGATKNGANTLIQTNGGYDTLSLGAFGKKGNFAATVTDFSLGVDKLAVFGKNVDALNLDKFVKEVGSIQGGAGTRLVIDLDGAGAGTQTYSLHLQNVAYNPANTHTLFGV</sequence>
<reference evidence="1 2" key="1">
    <citation type="journal article" date="2013" name="Front. Microbiol.">
        <title>The genome of the endophytic bacterium H. frisingense GSF30(T) identifies diverse strategies in the Herbaspirillum genus to interact with plants.</title>
        <authorList>
            <person name="Straub D."/>
            <person name="Rothballer M."/>
            <person name="Hartmann A."/>
            <person name="Ludewig U."/>
        </authorList>
    </citation>
    <scope>NUCLEOTIDE SEQUENCE [LARGE SCALE GENOMIC DNA]</scope>
    <source>
        <strain evidence="1 2">GSF30</strain>
    </source>
</reference>
<evidence type="ECO:0000313" key="1">
    <source>
        <dbReference type="EMBL" id="EOA02493.1"/>
    </source>
</evidence>